<dbReference type="InterPro" id="IPR035418">
    <property type="entry name" value="AraC-bd_2"/>
</dbReference>
<dbReference type="EMBL" id="FSRJ01000001">
    <property type="protein sequence ID" value="SIN69412.1"/>
    <property type="molecule type" value="Genomic_DNA"/>
</dbReference>
<dbReference type="SUPFAM" id="SSF46689">
    <property type="entry name" value="Homeodomain-like"/>
    <property type="match status" value="1"/>
</dbReference>
<keyword evidence="2" id="KW-0238">DNA-binding</keyword>
<evidence type="ECO:0000256" key="1">
    <source>
        <dbReference type="ARBA" id="ARBA00023015"/>
    </source>
</evidence>
<reference evidence="6" key="1">
    <citation type="submission" date="2016-11" db="EMBL/GenBank/DDBJ databases">
        <authorList>
            <person name="Varghese N."/>
            <person name="Submissions S."/>
        </authorList>
    </citation>
    <scope>NUCLEOTIDE SEQUENCE [LARGE SCALE GENOMIC DNA]</scope>
    <source>
        <strain evidence="6">DSM 8595</strain>
    </source>
</reference>
<dbReference type="PRINTS" id="PR00032">
    <property type="entry name" value="HTHARAC"/>
</dbReference>
<accession>A0A1N6DF41</accession>
<evidence type="ECO:0000256" key="2">
    <source>
        <dbReference type="ARBA" id="ARBA00023125"/>
    </source>
</evidence>
<dbReference type="InterPro" id="IPR009057">
    <property type="entry name" value="Homeodomain-like_sf"/>
</dbReference>
<keyword evidence="3" id="KW-0804">Transcription</keyword>
<dbReference type="OrthoDB" id="9799345at2"/>
<dbReference type="GO" id="GO:0003700">
    <property type="term" value="F:DNA-binding transcription factor activity"/>
    <property type="evidence" value="ECO:0007669"/>
    <property type="project" value="InterPro"/>
</dbReference>
<dbReference type="PANTHER" id="PTHR46796:SF6">
    <property type="entry name" value="ARAC SUBFAMILY"/>
    <property type="match status" value="1"/>
</dbReference>
<dbReference type="Pfam" id="PF14525">
    <property type="entry name" value="AraC_binding_2"/>
    <property type="match status" value="1"/>
</dbReference>
<feature type="domain" description="HTH araC/xylS-type" evidence="4">
    <location>
        <begin position="218"/>
        <end position="319"/>
    </location>
</feature>
<sequence>MPVLDESVRSAPLDRAALPLGFGAFSALVSQSFVPLQVRSDRQDSFRGDIRASTNDDVHVSVVTADGHEIHRTPELVARSSHRCFKVGLQLAGTGLLIQENREAVLRPGDLTVYDTDSPYTLVFEEAFSTLVLMVPHRALELPTDAVRGMTAATIDGGTGLARVVARFLGELAGDLQQLDGPIGGRLARNAVDLVTTLYARELDVARDADRPHRAMLRRVQGYIDEHLSDPDLTPGSIAAAAYISTRHLHALFHEEGLTVSTFIRARRLDRCRRELGDPLTAHRPIGQVATRWGFADAAHFSRAFRAEFGEPPSSFRARTTAA</sequence>
<dbReference type="PROSITE" id="PS01124">
    <property type="entry name" value="HTH_ARAC_FAMILY_2"/>
    <property type="match status" value="1"/>
</dbReference>
<keyword evidence="6" id="KW-1185">Reference proteome</keyword>
<keyword evidence="1" id="KW-0805">Transcription regulation</keyword>
<dbReference type="SMART" id="SM00342">
    <property type="entry name" value="HTH_ARAC"/>
    <property type="match status" value="1"/>
</dbReference>
<dbReference type="SUPFAM" id="SSF51215">
    <property type="entry name" value="Regulatory protein AraC"/>
    <property type="match status" value="1"/>
</dbReference>
<dbReference type="AlphaFoldDB" id="A0A1N6DF41"/>
<dbReference type="STRING" id="232089.SAMN05443544_0130"/>
<proteinExistence type="predicted"/>
<dbReference type="InterPro" id="IPR020449">
    <property type="entry name" value="Tscrpt_reg_AraC-type_HTH"/>
</dbReference>
<protein>
    <submittedName>
        <fullName evidence="5">Transcriptional regulator, AraC family</fullName>
    </submittedName>
</protein>
<dbReference type="Proteomes" id="UP000184699">
    <property type="component" value="Unassembled WGS sequence"/>
</dbReference>
<dbReference type="InterPro" id="IPR037923">
    <property type="entry name" value="HTH-like"/>
</dbReference>
<dbReference type="InterPro" id="IPR050204">
    <property type="entry name" value="AraC_XylS_family_regulators"/>
</dbReference>
<dbReference type="PANTHER" id="PTHR46796">
    <property type="entry name" value="HTH-TYPE TRANSCRIPTIONAL ACTIVATOR RHAS-RELATED"/>
    <property type="match status" value="1"/>
</dbReference>
<dbReference type="Pfam" id="PF12833">
    <property type="entry name" value="HTH_18"/>
    <property type="match status" value="1"/>
</dbReference>
<evidence type="ECO:0000313" key="6">
    <source>
        <dbReference type="Proteomes" id="UP000184699"/>
    </source>
</evidence>
<evidence type="ECO:0000259" key="4">
    <source>
        <dbReference type="PROSITE" id="PS01124"/>
    </source>
</evidence>
<dbReference type="RefSeq" id="WP_074258475.1">
    <property type="nucleotide sequence ID" value="NZ_FSRJ01000001.1"/>
</dbReference>
<evidence type="ECO:0000313" key="5">
    <source>
        <dbReference type="EMBL" id="SIN69412.1"/>
    </source>
</evidence>
<organism evidence="5 6">
    <name type="scientific">Agromyces cerinus subsp. cerinus</name>
    <dbReference type="NCBI Taxonomy" id="232089"/>
    <lineage>
        <taxon>Bacteria</taxon>
        <taxon>Bacillati</taxon>
        <taxon>Actinomycetota</taxon>
        <taxon>Actinomycetes</taxon>
        <taxon>Micrococcales</taxon>
        <taxon>Microbacteriaceae</taxon>
        <taxon>Agromyces</taxon>
    </lineage>
</organism>
<dbReference type="Gene3D" id="1.10.10.60">
    <property type="entry name" value="Homeodomain-like"/>
    <property type="match status" value="1"/>
</dbReference>
<dbReference type="InterPro" id="IPR018060">
    <property type="entry name" value="HTH_AraC"/>
</dbReference>
<name>A0A1N6DF41_9MICO</name>
<evidence type="ECO:0000256" key="3">
    <source>
        <dbReference type="ARBA" id="ARBA00023163"/>
    </source>
</evidence>
<dbReference type="GO" id="GO:0043565">
    <property type="term" value="F:sequence-specific DNA binding"/>
    <property type="evidence" value="ECO:0007669"/>
    <property type="project" value="InterPro"/>
</dbReference>
<gene>
    <name evidence="5" type="ORF">SAMN05443544_0130</name>
</gene>